<dbReference type="OMA" id="KRWHIFF"/>
<dbReference type="EMBL" id="JH687554">
    <property type="protein sequence ID" value="EIN04426.1"/>
    <property type="molecule type" value="Genomic_DNA"/>
</dbReference>
<dbReference type="GeneID" id="18876143"/>
<accession>R7S537</accession>
<reference evidence="3" key="1">
    <citation type="journal article" date="2012" name="Science">
        <title>The Paleozoic origin of enzymatic lignin decomposition reconstructed from 31 fungal genomes.</title>
        <authorList>
            <person name="Floudas D."/>
            <person name="Binder M."/>
            <person name="Riley R."/>
            <person name="Barry K."/>
            <person name="Blanchette R.A."/>
            <person name="Henrissat B."/>
            <person name="Martinez A.T."/>
            <person name="Otillar R."/>
            <person name="Spatafora J.W."/>
            <person name="Yadav J.S."/>
            <person name="Aerts A."/>
            <person name="Benoit I."/>
            <person name="Boyd A."/>
            <person name="Carlson A."/>
            <person name="Copeland A."/>
            <person name="Coutinho P.M."/>
            <person name="de Vries R.P."/>
            <person name="Ferreira P."/>
            <person name="Findley K."/>
            <person name="Foster B."/>
            <person name="Gaskell J."/>
            <person name="Glotzer D."/>
            <person name="Gorecki P."/>
            <person name="Heitman J."/>
            <person name="Hesse C."/>
            <person name="Hori C."/>
            <person name="Igarashi K."/>
            <person name="Jurgens J.A."/>
            <person name="Kallen N."/>
            <person name="Kersten P."/>
            <person name="Kohler A."/>
            <person name="Kuees U."/>
            <person name="Kumar T.K.A."/>
            <person name="Kuo A."/>
            <person name="LaButti K."/>
            <person name="Larrondo L.F."/>
            <person name="Lindquist E."/>
            <person name="Ling A."/>
            <person name="Lombard V."/>
            <person name="Lucas S."/>
            <person name="Lundell T."/>
            <person name="Martin R."/>
            <person name="McLaughlin D.J."/>
            <person name="Morgenstern I."/>
            <person name="Morin E."/>
            <person name="Murat C."/>
            <person name="Nagy L.G."/>
            <person name="Nolan M."/>
            <person name="Ohm R.A."/>
            <person name="Patyshakuliyeva A."/>
            <person name="Rokas A."/>
            <person name="Ruiz-Duenas F.J."/>
            <person name="Sabat G."/>
            <person name="Salamov A."/>
            <person name="Samejima M."/>
            <person name="Schmutz J."/>
            <person name="Slot J.C."/>
            <person name="St John F."/>
            <person name="Stenlid J."/>
            <person name="Sun H."/>
            <person name="Sun S."/>
            <person name="Syed K."/>
            <person name="Tsang A."/>
            <person name="Wiebenga A."/>
            <person name="Young D."/>
            <person name="Pisabarro A."/>
            <person name="Eastwood D.C."/>
            <person name="Martin F."/>
            <person name="Cullen D."/>
            <person name="Grigoriev I.V."/>
            <person name="Hibbett D.S."/>
        </authorList>
    </citation>
    <scope>NUCLEOTIDE SEQUENCE [LARGE SCALE GENOMIC DNA]</scope>
    <source>
        <strain evidence="3">HHB-11173 SS5</strain>
    </source>
</reference>
<dbReference type="Proteomes" id="UP000054196">
    <property type="component" value="Unassembled WGS sequence"/>
</dbReference>
<dbReference type="OrthoDB" id="10004862at2759"/>
<protein>
    <recommendedName>
        <fullName evidence="4">Oxidoreductase AflY</fullName>
    </recommendedName>
</protein>
<keyword evidence="1" id="KW-0560">Oxidoreductase</keyword>
<dbReference type="InterPro" id="IPR025337">
    <property type="entry name" value="Questin_oxidase-like"/>
</dbReference>
<evidence type="ECO:0008006" key="4">
    <source>
        <dbReference type="Google" id="ProtNLM"/>
    </source>
</evidence>
<dbReference type="KEGG" id="psq:PUNSTDRAFT_108165"/>
<dbReference type="GO" id="GO:0016491">
    <property type="term" value="F:oxidoreductase activity"/>
    <property type="evidence" value="ECO:0007669"/>
    <property type="project" value="UniProtKB-KW"/>
</dbReference>
<dbReference type="RefSeq" id="XP_007388221.1">
    <property type="nucleotide sequence ID" value="XM_007388159.1"/>
</dbReference>
<evidence type="ECO:0000256" key="1">
    <source>
        <dbReference type="ARBA" id="ARBA00023002"/>
    </source>
</evidence>
<evidence type="ECO:0000313" key="2">
    <source>
        <dbReference type="EMBL" id="EIN04426.1"/>
    </source>
</evidence>
<proteinExistence type="predicted"/>
<sequence length="504" mass="55748">MSLDELFPSVLPPPTSHLSPGRWPGIDQSSTTYLANTLKDNHEKWHIFFNDRGFHNHTAHRLLALWTLGGNGELIEAAYEQDKKSQRDAFKSPSEITTDNFTEHLGDERYYNAYVNFFVDAIKKNGAKETLETYIFSHKFNFGGKTAESHPHLLNRFIGGLLHPLIHTGYGIEFGIPGILVEGLAQTCVHAATSPTLMVESLFDQGPPKSASAFARVTSLLPSLSISSTTSQLPVPTSASKTHALTILARVLKDPLFSPRRPRDLAESAADVLNDEDRVSKILAYTDEWLGGAEGHIEEKLEEIAWTNVLIYGVGGFTKGKDFNADFFLMHLVTSSLFIPSLVLALKPASQLALLHAYFATVLTEYVGRGRPALGLESFYHNTSTDILPPEQKEPITAQTFGARGVKTVPNPWLPLIQSVLGHPDDHVPKIQRALAHYATLYSHRYPGYFSKALEDADEKLPGLELLDSTLFVRVAGLTMDRVGWVREGQPEGGWDMAGFFDVV</sequence>
<dbReference type="Pfam" id="PF14027">
    <property type="entry name" value="Questin_oxidase"/>
    <property type="match status" value="1"/>
</dbReference>
<evidence type="ECO:0000313" key="3">
    <source>
        <dbReference type="Proteomes" id="UP000054196"/>
    </source>
</evidence>
<dbReference type="HOGENOM" id="CLU_019145_1_0_1"/>
<dbReference type="PANTHER" id="PTHR35870">
    <property type="entry name" value="PROTEIN, PUTATIVE (AFU_ORTHOLOGUE AFUA_5G03330)-RELATED"/>
    <property type="match status" value="1"/>
</dbReference>
<dbReference type="PANTHER" id="PTHR35870:SF1">
    <property type="entry name" value="PROTEIN, PUTATIVE (AFU_ORTHOLOGUE AFUA_5G03330)-RELATED"/>
    <property type="match status" value="1"/>
</dbReference>
<keyword evidence="3" id="KW-1185">Reference proteome</keyword>
<gene>
    <name evidence="2" type="ORF">PUNSTDRAFT_108165</name>
</gene>
<organism evidence="2 3">
    <name type="scientific">Punctularia strigosozonata (strain HHB-11173)</name>
    <name type="common">White-rot fungus</name>
    <dbReference type="NCBI Taxonomy" id="741275"/>
    <lineage>
        <taxon>Eukaryota</taxon>
        <taxon>Fungi</taxon>
        <taxon>Dikarya</taxon>
        <taxon>Basidiomycota</taxon>
        <taxon>Agaricomycotina</taxon>
        <taxon>Agaricomycetes</taxon>
        <taxon>Corticiales</taxon>
        <taxon>Punctulariaceae</taxon>
        <taxon>Punctularia</taxon>
    </lineage>
</organism>
<name>R7S537_PUNST</name>
<dbReference type="eggNOG" id="ENOG502S69W">
    <property type="taxonomic scope" value="Eukaryota"/>
</dbReference>
<dbReference type="AlphaFoldDB" id="R7S537"/>